<evidence type="ECO:0000313" key="5">
    <source>
        <dbReference type="Proteomes" id="UP000694308"/>
    </source>
</evidence>
<dbReference type="InterPro" id="IPR052020">
    <property type="entry name" value="Cyclic_di-GMP/3'3'-cGAMP_PDE"/>
</dbReference>
<feature type="transmembrane region" description="Helical" evidence="2">
    <location>
        <begin position="205"/>
        <end position="222"/>
    </location>
</feature>
<keyword evidence="2" id="KW-0472">Membrane</keyword>
<name>A0A949U5K8_9CLOT</name>
<organism evidence="4 5">
    <name type="scientific">Clostridium thailandense</name>
    <dbReference type="NCBI Taxonomy" id="2794346"/>
    <lineage>
        <taxon>Bacteria</taxon>
        <taxon>Bacillati</taxon>
        <taxon>Bacillota</taxon>
        <taxon>Clostridia</taxon>
        <taxon>Eubacteriales</taxon>
        <taxon>Clostridiaceae</taxon>
        <taxon>Clostridium</taxon>
    </lineage>
</organism>
<dbReference type="RefSeq" id="WP_218323962.1">
    <property type="nucleotide sequence ID" value="NZ_JAEEGC010000226.1"/>
</dbReference>
<proteinExistence type="predicted"/>
<dbReference type="InterPro" id="IPR037522">
    <property type="entry name" value="HD_GYP_dom"/>
</dbReference>
<dbReference type="AlphaFoldDB" id="A0A949U5K8"/>
<dbReference type="SMART" id="SM00471">
    <property type="entry name" value="HDc"/>
    <property type="match status" value="1"/>
</dbReference>
<feature type="transmembrane region" description="Helical" evidence="2">
    <location>
        <begin position="144"/>
        <end position="162"/>
    </location>
</feature>
<dbReference type="Pfam" id="PF16927">
    <property type="entry name" value="HisKA_7TM"/>
    <property type="match status" value="1"/>
</dbReference>
<feature type="transmembrane region" description="Helical" evidence="2">
    <location>
        <begin position="63"/>
        <end position="87"/>
    </location>
</feature>
<protein>
    <submittedName>
        <fullName evidence="4">HD domain-containing protein</fullName>
    </submittedName>
</protein>
<keyword evidence="2" id="KW-1133">Transmembrane helix</keyword>
<comment type="caution">
    <text evidence="4">The sequence shown here is derived from an EMBL/GenBank/DDBJ whole genome shotgun (WGS) entry which is preliminary data.</text>
</comment>
<feature type="coiled-coil region" evidence="1">
    <location>
        <begin position="327"/>
        <end position="358"/>
    </location>
</feature>
<sequence>MYEFLFVIYTVGLVFAIICLIATYAQKPSKQQNIMFMISIYALIISMGYWFSIQSKSLEASIIAYKIIYFGASSITYIFFLFFISFYDLKNPKWIKCFFVIVCSVLTFSTLFMDKIKVFYTSYELTFVNNIPVLIKKYGFMHTVYVFMNYTLLISMSVIVIYQAKKYKHRSKMLLEDILLLSLPSIPLMQYGVSKLFPIKMDLNSIGILISEILLLVLIYKMKIYDINDTAREFIINSIADAVVVIDKDKIYKGANKKAKELFLELDKALPNVPLEDISKYLFKVLNTEKLTKIKYDNREYETSVEKIVKGNELQGFVILHTDITESEESKRLLEDYQKNLEIEVAEKTAKLVSIQEQIIISFANIIESRDLITGEHVWRTEMYVKKITEELIKSGYYSGEVNKNFKNYLYAVSALHDIGKIAVPDSILNKPGKLNDEEYAIMKTHTEKGGEILKKAFIMIEDENYLNMAYDIAVYHHEKWSGQGYPKGLKGYEIPLCARIMAIADVFDALISTRAYKAAYSFEESLSIIREEKGKSFDPILVDLFLKVSPEIEKLAAEIKLGMH</sequence>
<feature type="transmembrane region" description="Helical" evidence="2">
    <location>
        <begin position="6"/>
        <end position="25"/>
    </location>
</feature>
<reference evidence="4" key="1">
    <citation type="submission" date="2020-12" db="EMBL/GenBank/DDBJ databases">
        <title>Clostridium thailandense sp. nov., a novel acetogenic bacterium isolated from peat land soil in Thailand.</title>
        <authorList>
            <person name="Chaikitkaew S."/>
            <person name="Birkeland N.K."/>
        </authorList>
    </citation>
    <scope>NUCLEOTIDE SEQUENCE</scope>
    <source>
        <strain evidence="4">PL3</strain>
    </source>
</reference>
<accession>A0A949U5K8</accession>
<dbReference type="InterPro" id="IPR003607">
    <property type="entry name" value="HD/PDEase_dom"/>
</dbReference>
<dbReference type="Pfam" id="PF13487">
    <property type="entry name" value="HD_5"/>
    <property type="match status" value="1"/>
</dbReference>
<dbReference type="PANTHER" id="PTHR45228:SF8">
    <property type="entry name" value="TWO-COMPONENT RESPONSE REGULATOR-RELATED"/>
    <property type="match status" value="1"/>
</dbReference>
<dbReference type="Proteomes" id="UP000694308">
    <property type="component" value="Unassembled WGS sequence"/>
</dbReference>
<gene>
    <name evidence="4" type="ORF">I6U48_28865</name>
</gene>
<dbReference type="InterPro" id="IPR031621">
    <property type="entry name" value="HisKA_7TM"/>
</dbReference>
<dbReference type="EMBL" id="JAEEGC010000226">
    <property type="protein sequence ID" value="MBV7276884.1"/>
    <property type="molecule type" value="Genomic_DNA"/>
</dbReference>
<dbReference type="PROSITE" id="PS51832">
    <property type="entry name" value="HD_GYP"/>
    <property type="match status" value="1"/>
</dbReference>
<feature type="transmembrane region" description="Helical" evidence="2">
    <location>
        <begin position="34"/>
        <end position="51"/>
    </location>
</feature>
<dbReference type="PANTHER" id="PTHR45228">
    <property type="entry name" value="CYCLIC DI-GMP PHOSPHODIESTERASE TM_0186-RELATED"/>
    <property type="match status" value="1"/>
</dbReference>
<feature type="domain" description="HD-GYP" evidence="3">
    <location>
        <begin position="352"/>
        <end position="562"/>
    </location>
</feature>
<keyword evidence="1" id="KW-0175">Coiled coil</keyword>
<keyword evidence="5" id="KW-1185">Reference proteome</keyword>
<feature type="transmembrane region" description="Helical" evidence="2">
    <location>
        <begin position="94"/>
        <end position="113"/>
    </location>
</feature>
<evidence type="ECO:0000256" key="2">
    <source>
        <dbReference type="SAM" id="Phobius"/>
    </source>
</evidence>
<evidence type="ECO:0000313" key="4">
    <source>
        <dbReference type="EMBL" id="MBV7276884.1"/>
    </source>
</evidence>
<evidence type="ECO:0000256" key="1">
    <source>
        <dbReference type="SAM" id="Coils"/>
    </source>
</evidence>
<dbReference type="CDD" id="cd00077">
    <property type="entry name" value="HDc"/>
    <property type="match status" value="1"/>
</dbReference>
<evidence type="ECO:0000259" key="3">
    <source>
        <dbReference type="PROSITE" id="PS51832"/>
    </source>
</evidence>
<keyword evidence="2" id="KW-0812">Transmembrane</keyword>